<protein>
    <recommendedName>
        <fullName evidence="4">HTH araC/xylS-type domain-containing protein</fullName>
    </recommendedName>
</protein>
<dbReference type="PROSITE" id="PS01124">
    <property type="entry name" value="HTH_ARAC_FAMILY_2"/>
    <property type="match status" value="1"/>
</dbReference>
<accession>A0A2V4C1D9</accession>
<comment type="caution">
    <text evidence="5">The sequence shown here is derived from an EMBL/GenBank/DDBJ whole genome shotgun (WGS) entry which is preliminary data.</text>
</comment>
<dbReference type="InterPro" id="IPR020449">
    <property type="entry name" value="Tscrpt_reg_AraC-type_HTH"/>
</dbReference>
<dbReference type="AlphaFoldDB" id="A0A2V4C1D9"/>
<sequence length="286" mass="33700">MLNKRVYLDGAIIIINDFDINSPLVFDIKQDSPFIKLHFEIEGKINFVPNNSTDIAITIENGQYNFFYLPVVNGVLNWHSGKRKSVEIECSEEFIRKIFKNDFYKISGSFGIALKEKTSFKMWEKGEKIPKVLKTILDNVIKNSQEKETDLVYWEYEIIQILLYMFSKMKDRKEINSLILLSGIEQEQINRVETTLRKNIQNSITVEELALKIGMNRYKLNRNFKQVYGEPIFHYLTRIRMEKAKEILSQKKMNISEVAYEVGYKNPQHFTVAFKKYFGYVPSKLK</sequence>
<dbReference type="GO" id="GO:0003700">
    <property type="term" value="F:DNA-binding transcription factor activity"/>
    <property type="evidence" value="ECO:0007669"/>
    <property type="project" value="InterPro"/>
</dbReference>
<feature type="domain" description="HTH araC/xylS-type" evidence="4">
    <location>
        <begin position="190"/>
        <end position="286"/>
    </location>
</feature>
<dbReference type="RefSeq" id="WP_110347542.1">
    <property type="nucleotide sequence ID" value="NZ_QJHL01000003.1"/>
</dbReference>
<keyword evidence="3" id="KW-0804">Transcription</keyword>
<dbReference type="Proteomes" id="UP000247681">
    <property type="component" value="Unassembled WGS sequence"/>
</dbReference>
<evidence type="ECO:0000256" key="3">
    <source>
        <dbReference type="ARBA" id="ARBA00023163"/>
    </source>
</evidence>
<evidence type="ECO:0000259" key="4">
    <source>
        <dbReference type="PROSITE" id="PS01124"/>
    </source>
</evidence>
<dbReference type="EMBL" id="QJHL01000003">
    <property type="protein sequence ID" value="PXY44827.1"/>
    <property type="molecule type" value="Genomic_DNA"/>
</dbReference>
<gene>
    <name evidence="5" type="ORF">DMB68_15365</name>
</gene>
<dbReference type="PRINTS" id="PR00032">
    <property type="entry name" value="HTHARAC"/>
</dbReference>
<dbReference type="GO" id="GO:0043565">
    <property type="term" value="F:sequence-specific DNA binding"/>
    <property type="evidence" value="ECO:0007669"/>
    <property type="project" value="InterPro"/>
</dbReference>
<evidence type="ECO:0000313" key="5">
    <source>
        <dbReference type="EMBL" id="PXY44827.1"/>
    </source>
</evidence>
<organism evidence="5 6">
    <name type="scientific">Flavobacterium hydrophilum</name>
    <dbReference type="NCBI Taxonomy" id="2211445"/>
    <lineage>
        <taxon>Bacteria</taxon>
        <taxon>Pseudomonadati</taxon>
        <taxon>Bacteroidota</taxon>
        <taxon>Flavobacteriia</taxon>
        <taxon>Flavobacteriales</taxon>
        <taxon>Flavobacteriaceae</taxon>
        <taxon>Flavobacterium</taxon>
    </lineage>
</organism>
<dbReference type="InterPro" id="IPR018060">
    <property type="entry name" value="HTH_AraC"/>
</dbReference>
<dbReference type="PANTHER" id="PTHR47893">
    <property type="entry name" value="REGULATORY PROTEIN PCHR"/>
    <property type="match status" value="1"/>
</dbReference>
<evidence type="ECO:0000256" key="2">
    <source>
        <dbReference type="ARBA" id="ARBA00023125"/>
    </source>
</evidence>
<keyword evidence="1" id="KW-0805">Transcription regulation</keyword>
<dbReference type="PANTHER" id="PTHR47893:SF1">
    <property type="entry name" value="REGULATORY PROTEIN PCHR"/>
    <property type="match status" value="1"/>
</dbReference>
<name>A0A2V4C1D9_9FLAO</name>
<proteinExistence type="predicted"/>
<dbReference type="InterPro" id="IPR053142">
    <property type="entry name" value="PchR_regulatory_protein"/>
</dbReference>
<dbReference type="InterPro" id="IPR009057">
    <property type="entry name" value="Homeodomain-like_sf"/>
</dbReference>
<dbReference type="OrthoDB" id="799767at2"/>
<evidence type="ECO:0000313" key="6">
    <source>
        <dbReference type="Proteomes" id="UP000247681"/>
    </source>
</evidence>
<keyword evidence="2" id="KW-0238">DNA-binding</keyword>
<evidence type="ECO:0000256" key="1">
    <source>
        <dbReference type="ARBA" id="ARBA00023015"/>
    </source>
</evidence>
<dbReference type="Gene3D" id="1.10.10.60">
    <property type="entry name" value="Homeodomain-like"/>
    <property type="match status" value="2"/>
</dbReference>
<dbReference type="SUPFAM" id="SSF46689">
    <property type="entry name" value="Homeodomain-like"/>
    <property type="match status" value="2"/>
</dbReference>
<keyword evidence="6" id="KW-1185">Reference proteome</keyword>
<dbReference type="Pfam" id="PF12833">
    <property type="entry name" value="HTH_18"/>
    <property type="match status" value="1"/>
</dbReference>
<dbReference type="SMART" id="SM00342">
    <property type="entry name" value="HTH_ARAC"/>
    <property type="match status" value="1"/>
</dbReference>
<reference evidence="5 6" key="1">
    <citation type="submission" date="2018-05" db="EMBL/GenBank/DDBJ databases">
        <title>Flavobacterium sp. strain IMCC34758, incomplete genome.</title>
        <authorList>
            <person name="Joung Y."/>
        </authorList>
    </citation>
    <scope>NUCLEOTIDE SEQUENCE [LARGE SCALE GENOMIC DNA]</scope>
    <source>
        <strain evidence="5 6">IMCC34758</strain>
    </source>
</reference>